<dbReference type="EMBL" id="JADIND010000032">
    <property type="protein sequence ID" value="MBO8430029.1"/>
    <property type="molecule type" value="Genomic_DNA"/>
</dbReference>
<dbReference type="Pfam" id="PF13723">
    <property type="entry name" value="Ketoacyl-synt_2"/>
    <property type="match status" value="1"/>
</dbReference>
<dbReference type="InterPro" id="IPR014030">
    <property type="entry name" value="Ketoacyl_synth_N"/>
</dbReference>
<gene>
    <name evidence="2" type="ORF">IAC76_01445</name>
</gene>
<evidence type="ECO:0000313" key="2">
    <source>
        <dbReference type="EMBL" id="MBO8430029.1"/>
    </source>
</evidence>
<dbReference type="AlphaFoldDB" id="A0A9D9DLP9"/>
<dbReference type="Proteomes" id="UP000823632">
    <property type="component" value="Unassembled WGS sequence"/>
</dbReference>
<feature type="domain" description="Beta-ketoacyl synthase-like N-terminal" evidence="1">
    <location>
        <begin position="14"/>
        <end position="125"/>
    </location>
</feature>
<protein>
    <submittedName>
        <fullName evidence="2">Beta-ketoacyl synthase chain length factor</fullName>
    </submittedName>
</protein>
<comment type="caution">
    <text evidence="2">The sequence shown here is derived from an EMBL/GenBank/DDBJ whole genome shotgun (WGS) entry which is preliminary data.</text>
</comment>
<reference evidence="2" key="2">
    <citation type="journal article" date="2021" name="PeerJ">
        <title>Extensive microbial diversity within the chicken gut microbiome revealed by metagenomics and culture.</title>
        <authorList>
            <person name="Gilroy R."/>
            <person name="Ravi A."/>
            <person name="Getino M."/>
            <person name="Pursley I."/>
            <person name="Horton D.L."/>
            <person name="Alikhan N.F."/>
            <person name="Baker D."/>
            <person name="Gharbi K."/>
            <person name="Hall N."/>
            <person name="Watson M."/>
            <person name="Adriaenssens E.M."/>
            <person name="Foster-Nyarko E."/>
            <person name="Jarju S."/>
            <person name="Secka A."/>
            <person name="Antonio M."/>
            <person name="Oren A."/>
            <person name="Chaudhuri R.R."/>
            <person name="La Ragione R."/>
            <person name="Hildebrand F."/>
            <person name="Pallen M.J."/>
        </authorList>
    </citation>
    <scope>NUCLEOTIDE SEQUENCE</scope>
    <source>
        <strain evidence="2">10192</strain>
    </source>
</reference>
<sequence length="196" mass="22092">MKEIKFDIIKFAYIEKETPDVSFIPMLLRRKLNSFGRAAIYTLYKSFENENVNLVFSSDYGDFERVKKLVKQRKEEGEISPTGFSFSVHNASVGLFSLLEKIKTGYNSVSAGKDSLPYGFLEGILSSAKIPALYCYTESLEKLQSVSVLISQNPNGKYLLSENNTGSSLNGFSDFIKFLEGEKDSFSCDLYSVKRI</sequence>
<proteinExistence type="predicted"/>
<reference evidence="2" key="1">
    <citation type="submission" date="2020-10" db="EMBL/GenBank/DDBJ databases">
        <authorList>
            <person name="Gilroy R."/>
        </authorList>
    </citation>
    <scope>NUCLEOTIDE SEQUENCE</scope>
    <source>
        <strain evidence="2">10192</strain>
    </source>
</reference>
<evidence type="ECO:0000259" key="1">
    <source>
        <dbReference type="Pfam" id="PF13723"/>
    </source>
</evidence>
<name>A0A9D9DLP9_9BACT</name>
<accession>A0A9D9DLP9</accession>
<organism evidence="2 3">
    <name type="scientific">Candidatus Scatousia excrementipullorum</name>
    <dbReference type="NCBI Taxonomy" id="2840936"/>
    <lineage>
        <taxon>Bacteria</taxon>
        <taxon>Candidatus Scatousia</taxon>
    </lineage>
</organism>
<evidence type="ECO:0000313" key="3">
    <source>
        <dbReference type="Proteomes" id="UP000823632"/>
    </source>
</evidence>